<reference evidence="1" key="1">
    <citation type="submission" date="2021-03" db="EMBL/GenBank/DDBJ databases">
        <authorList>
            <person name="Palmer J.M."/>
        </authorList>
    </citation>
    <scope>NUCLEOTIDE SEQUENCE</scope>
    <source>
        <strain evidence="1">ARV_011</strain>
    </source>
</reference>
<dbReference type="GeneID" id="66114723"/>
<dbReference type="Proteomes" id="UP000790833">
    <property type="component" value="Unassembled WGS sequence"/>
</dbReference>
<name>A0A9P7V7Z9_9ASCO</name>
<keyword evidence="2" id="KW-1185">Reference proteome</keyword>
<dbReference type="AlphaFoldDB" id="A0A9P7V7Z9"/>
<organism evidence="1 2">
    <name type="scientific">Scheffersomyces spartinae</name>
    <dbReference type="NCBI Taxonomy" id="45513"/>
    <lineage>
        <taxon>Eukaryota</taxon>
        <taxon>Fungi</taxon>
        <taxon>Dikarya</taxon>
        <taxon>Ascomycota</taxon>
        <taxon>Saccharomycotina</taxon>
        <taxon>Pichiomycetes</taxon>
        <taxon>Debaryomycetaceae</taxon>
        <taxon>Scheffersomyces</taxon>
    </lineage>
</organism>
<evidence type="ECO:0000313" key="1">
    <source>
        <dbReference type="EMBL" id="KAG7192892.1"/>
    </source>
</evidence>
<proteinExistence type="predicted"/>
<accession>A0A9P7V7Z9</accession>
<comment type="caution">
    <text evidence="1">The sequence shown here is derived from an EMBL/GenBank/DDBJ whole genome shotgun (WGS) entry which is preliminary data.</text>
</comment>
<protein>
    <submittedName>
        <fullName evidence="1">Uncharacterized protein</fullName>
    </submittedName>
</protein>
<dbReference type="RefSeq" id="XP_043048442.1">
    <property type="nucleotide sequence ID" value="XM_043192147.1"/>
</dbReference>
<gene>
    <name evidence="1" type="ORF">KQ657_001349</name>
</gene>
<sequence length="275" mass="32129">METLEETFLYSYVNLMLFSLYDNFIFQLTNSPTLKNILSPDKPQLLYQFYRSLWKLDPDYYCSFPPDDIRHDYLRQHQFRPRDSQGVHEDLVDNFHDEAFIMNITKYYYTYGKELKHANKSLPFIRGVHPMNLDDEDDISQRWFESLVTSENDESDNDNATNKLTNAVVYTEDNRGRQLFTSDQNHDTNTSSDSSCSLDYPIADLDSETESNNFEVDAKLSHDGLFATTQKRILFLEDDDVLLFDKLDPPLYAFCDVRGISVDVLTRNITSSSKM</sequence>
<dbReference type="EMBL" id="JAHMUF010000015">
    <property type="protein sequence ID" value="KAG7192892.1"/>
    <property type="molecule type" value="Genomic_DNA"/>
</dbReference>
<evidence type="ECO:0000313" key="2">
    <source>
        <dbReference type="Proteomes" id="UP000790833"/>
    </source>
</evidence>